<dbReference type="RefSeq" id="WP_086451344.1">
    <property type="nucleotide sequence ID" value="NZ_MSPP01000003.1"/>
</dbReference>
<evidence type="ECO:0000256" key="7">
    <source>
        <dbReference type="SAM" id="SignalP"/>
    </source>
</evidence>
<evidence type="ECO:0000256" key="4">
    <source>
        <dbReference type="ARBA" id="ARBA00022833"/>
    </source>
</evidence>
<dbReference type="OrthoDB" id="7338723at2"/>
<comment type="caution">
    <text evidence="9">The sequence shown here is derived from an EMBL/GenBank/DDBJ whole genome shotgun (WGS) entry which is preliminary data.</text>
</comment>
<protein>
    <recommendedName>
        <fullName evidence="8">Peptidase M48 domain-containing protein</fullName>
    </recommendedName>
</protein>
<dbReference type="GO" id="GO:0016020">
    <property type="term" value="C:membrane"/>
    <property type="evidence" value="ECO:0007669"/>
    <property type="project" value="TreeGrafter"/>
</dbReference>
<keyword evidence="10" id="KW-1185">Reference proteome</keyword>
<dbReference type="Gene3D" id="3.30.2010.10">
    <property type="entry name" value="Metalloproteases ('zincins'), catalytic domain"/>
    <property type="match status" value="1"/>
</dbReference>
<dbReference type="GO" id="GO:0004222">
    <property type="term" value="F:metalloendopeptidase activity"/>
    <property type="evidence" value="ECO:0007669"/>
    <property type="project" value="InterPro"/>
</dbReference>
<feature type="signal peptide" evidence="7">
    <location>
        <begin position="1"/>
        <end position="20"/>
    </location>
</feature>
<evidence type="ECO:0000256" key="1">
    <source>
        <dbReference type="ARBA" id="ARBA00022670"/>
    </source>
</evidence>
<evidence type="ECO:0000256" key="5">
    <source>
        <dbReference type="ARBA" id="ARBA00023049"/>
    </source>
</evidence>
<evidence type="ECO:0000256" key="6">
    <source>
        <dbReference type="RuleBase" id="RU003983"/>
    </source>
</evidence>
<evidence type="ECO:0000259" key="8">
    <source>
        <dbReference type="Pfam" id="PF01435"/>
    </source>
</evidence>
<keyword evidence="2" id="KW-0479">Metal-binding</keyword>
<keyword evidence="4 6" id="KW-0862">Zinc</keyword>
<feature type="domain" description="Peptidase M48" evidence="8">
    <location>
        <begin position="48"/>
        <end position="225"/>
    </location>
</feature>
<dbReference type="GO" id="GO:0046872">
    <property type="term" value="F:metal ion binding"/>
    <property type="evidence" value="ECO:0007669"/>
    <property type="project" value="UniProtKB-KW"/>
</dbReference>
<evidence type="ECO:0000313" key="10">
    <source>
        <dbReference type="Proteomes" id="UP000194664"/>
    </source>
</evidence>
<keyword evidence="5 6" id="KW-0482">Metalloprotease</keyword>
<feature type="chain" id="PRO_5012852211" description="Peptidase M48 domain-containing protein" evidence="7">
    <location>
        <begin position="21"/>
        <end position="231"/>
    </location>
</feature>
<dbReference type="EMBL" id="MSPP01000003">
    <property type="protein sequence ID" value="OUD08853.1"/>
    <property type="molecule type" value="Genomic_DNA"/>
</dbReference>
<dbReference type="AlphaFoldDB" id="A0A251WY33"/>
<evidence type="ECO:0000313" key="9">
    <source>
        <dbReference type="EMBL" id="OUD08853.1"/>
    </source>
</evidence>
<keyword evidence="1 6" id="KW-0645">Protease</keyword>
<dbReference type="Pfam" id="PF01435">
    <property type="entry name" value="Peptidase_M48"/>
    <property type="match status" value="1"/>
</dbReference>
<dbReference type="Proteomes" id="UP000194664">
    <property type="component" value="Unassembled WGS sequence"/>
</dbReference>
<gene>
    <name evidence="9" type="ORF">BVC71_09015</name>
</gene>
<evidence type="ECO:0000256" key="2">
    <source>
        <dbReference type="ARBA" id="ARBA00022723"/>
    </source>
</evidence>
<keyword evidence="3 6" id="KW-0378">Hydrolase</keyword>
<dbReference type="GO" id="GO:0051603">
    <property type="term" value="P:proteolysis involved in protein catabolic process"/>
    <property type="evidence" value="ECO:0007669"/>
    <property type="project" value="TreeGrafter"/>
</dbReference>
<evidence type="ECO:0000256" key="3">
    <source>
        <dbReference type="ARBA" id="ARBA00022801"/>
    </source>
</evidence>
<organism evidence="9 10">
    <name type="scientific">Marivivens niveibacter</name>
    <dbReference type="NCBI Taxonomy" id="1930667"/>
    <lineage>
        <taxon>Bacteria</taxon>
        <taxon>Pseudomonadati</taxon>
        <taxon>Pseudomonadota</taxon>
        <taxon>Alphaproteobacteria</taxon>
        <taxon>Rhodobacterales</taxon>
        <taxon>Paracoccaceae</taxon>
        <taxon>Marivivens group</taxon>
        <taxon>Marivivens</taxon>
    </lineage>
</organism>
<dbReference type="PROSITE" id="PS51257">
    <property type="entry name" value="PROKAR_LIPOPROTEIN"/>
    <property type="match status" value="1"/>
</dbReference>
<sequence>MRILFAAMFAALSLAGCAMAPIGPMPTVGNSEPDFARRAQFLRVVGNVEPVIERICRDTTVQRDCDFLIVVDTAANMPANAYQTVDQRGRPVIAFTTALLNDIQNDDELAFVLGHEASHHIAGHLEQTQRNAQIGAEIFSGLAGIAGSGVPQDLALARELGAAVGARAYSKDYELEADRMAARITTIAGYDAWKGAQFFFRIPDPGDRFLGSHPANADRIRAVQNVVASLK</sequence>
<comment type="similarity">
    <text evidence="6">Belongs to the peptidase M48 family.</text>
</comment>
<name>A0A251WY33_9RHOB</name>
<dbReference type="InterPro" id="IPR001915">
    <property type="entry name" value="Peptidase_M48"/>
</dbReference>
<reference evidence="9 10" key="1">
    <citation type="submission" date="2016-12" db="EMBL/GenBank/DDBJ databases">
        <title>The draft genome sequence of HSLHS2.</title>
        <authorList>
            <person name="Hu D."/>
            <person name="Wang L."/>
            <person name="Shao Z."/>
        </authorList>
    </citation>
    <scope>NUCLEOTIDE SEQUENCE [LARGE SCALE GENOMIC DNA]</scope>
    <source>
        <strain evidence="9">MCCC 1A06712</strain>
    </source>
</reference>
<keyword evidence="7" id="KW-0732">Signal</keyword>
<dbReference type="PANTHER" id="PTHR22726">
    <property type="entry name" value="METALLOENDOPEPTIDASE OMA1"/>
    <property type="match status" value="1"/>
</dbReference>
<dbReference type="InterPro" id="IPR051156">
    <property type="entry name" value="Mito/Outer_Membr_Metalloprot"/>
</dbReference>
<proteinExistence type="inferred from homology"/>
<dbReference type="PANTHER" id="PTHR22726:SF1">
    <property type="entry name" value="METALLOENDOPEPTIDASE OMA1, MITOCHONDRIAL"/>
    <property type="match status" value="1"/>
</dbReference>
<accession>A0A251WY33</accession>
<comment type="cofactor">
    <cofactor evidence="6">
        <name>Zn(2+)</name>
        <dbReference type="ChEBI" id="CHEBI:29105"/>
    </cofactor>
    <text evidence="6">Binds 1 zinc ion per subunit.</text>
</comment>